<gene>
    <name evidence="1" type="ORF">Aco03nite_076550</name>
</gene>
<evidence type="ECO:0000313" key="2">
    <source>
        <dbReference type="Proteomes" id="UP000612282"/>
    </source>
</evidence>
<name>A0ABQ3XL88_9ACTN</name>
<comment type="caution">
    <text evidence="1">The sequence shown here is derived from an EMBL/GenBank/DDBJ whole genome shotgun (WGS) entry which is preliminary data.</text>
</comment>
<proteinExistence type="predicted"/>
<protein>
    <submittedName>
        <fullName evidence="1">Uncharacterized protein</fullName>
    </submittedName>
</protein>
<dbReference type="Pfam" id="PF06626">
    <property type="entry name" value="DUF1152"/>
    <property type="match status" value="1"/>
</dbReference>
<sequence length="270" mass="28833">MLLDPSDGAHGIRQQIEAAATELHADDIRLVDVGGDLLGQPGDAGLRSPFGDALTAAGCLELPMVSWVAGPGLDGELSEDTVCGRAGENSVSHTISPESWKPYLPTFGWHPTEATALLAAATLGARGTVEIREAGLPVRLTERSPTVLEIGIDTVGDINPLISQLAGTRSFEDAERLAVQLMGATELDAERVKAARPRRQQPPPTETISALRSWETAARARGIDFVTYRRLAEALHHPDVAALRAAVIAHQPERDTGLLWEVADHCTAER</sequence>
<accession>A0ABQ3XL88</accession>
<evidence type="ECO:0000313" key="1">
    <source>
        <dbReference type="EMBL" id="GID59251.1"/>
    </source>
</evidence>
<reference evidence="1 2" key="1">
    <citation type="submission" date="2021-01" db="EMBL/GenBank/DDBJ databases">
        <title>Whole genome shotgun sequence of Actinoplanes couchii NBRC 106145.</title>
        <authorList>
            <person name="Komaki H."/>
            <person name="Tamura T."/>
        </authorList>
    </citation>
    <scope>NUCLEOTIDE SEQUENCE [LARGE SCALE GENOMIC DNA]</scope>
    <source>
        <strain evidence="1 2">NBRC 106145</strain>
    </source>
</reference>
<dbReference type="Proteomes" id="UP000612282">
    <property type="component" value="Unassembled WGS sequence"/>
</dbReference>
<dbReference type="InterPro" id="IPR010581">
    <property type="entry name" value="DUF1152"/>
</dbReference>
<organism evidence="1 2">
    <name type="scientific">Actinoplanes couchii</name>
    <dbReference type="NCBI Taxonomy" id="403638"/>
    <lineage>
        <taxon>Bacteria</taxon>
        <taxon>Bacillati</taxon>
        <taxon>Actinomycetota</taxon>
        <taxon>Actinomycetes</taxon>
        <taxon>Micromonosporales</taxon>
        <taxon>Micromonosporaceae</taxon>
        <taxon>Actinoplanes</taxon>
    </lineage>
</organism>
<dbReference type="EMBL" id="BOMG01000095">
    <property type="protein sequence ID" value="GID59251.1"/>
    <property type="molecule type" value="Genomic_DNA"/>
</dbReference>
<keyword evidence="2" id="KW-1185">Reference proteome</keyword>